<evidence type="ECO:0000313" key="1">
    <source>
        <dbReference type="EMBL" id="KAF5904175.1"/>
    </source>
</evidence>
<reference evidence="1" key="1">
    <citation type="submission" date="2020-07" db="EMBL/GenBank/DDBJ databases">
        <title>Clarias magur genome sequencing, assembly and annotation.</title>
        <authorList>
            <person name="Kushwaha B."/>
            <person name="Kumar R."/>
            <person name="Das P."/>
            <person name="Joshi C.G."/>
            <person name="Kumar D."/>
            <person name="Nagpure N.S."/>
            <person name="Pandey M."/>
            <person name="Agarwal S."/>
            <person name="Srivastava S."/>
            <person name="Singh M."/>
            <person name="Sahoo L."/>
            <person name="Jayasankar P."/>
            <person name="Meher P.K."/>
            <person name="Koringa P.G."/>
            <person name="Iquebal M.A."/>
            <person name="Das S.P."/>
            <person name="Bit A."/>
            <person name="Patnaik S."/>
            <person name="Patel N."/>
            <person name="Shah T.M."/>
            <person name="Hinsu A."/>
            <person name="Jena J.K."/>
        </authorList>
    </citation>
    <scope>NUCLEOTIDE SEQUENCE</scope>
    <source>
        <strain evidence="1">CIFAMagur01</strain>
        <tissue evidence="1">Testis</tissue>
    </source>
</reference>
<dbReference type="AlphaFoldDB" id="A0A8J4UUL2"/>
<feature type="non-terminal residue" evidence="1">
    <location>
        <position position="1"/>
    </location>
</feature>
<protein>
    <submittedName>
        <fullName evidence="1">Uncharacterized protein</fullName>
    </submittedName>
</protein>
<dbReference type="Proteomes" id="UP000727407">
    <property type="component" value="Unassembled WGS sequence"/>
</dbReference>
<sequence length="54" mass="5797">LYASVIATALHILKIGTNTLLLHSSGILSLSKILLNKLVRNSTATSPKHFHTST</sequence>
<comment type="caution">
    <text evidence="1">The sequence shown here is derived from an EMBL/GenBank/DDBJ whole genome shotgun (WGS) entry which is preliminary data.</text>
</comment>
<dbReference type="EMBL" id="QNUK01000062">
    <property type="protein sequence ID" value="KAF5904175.1"/>
    <property type="molecule type" value="Genomic_DNA"/>
</dbReference>
<name>A0A8J4UUL2_CLAMG</name>
<proteinExistence type="predicted"/>
<keyword evidence="2" id="KW-1185">Reference proteome</keyword>
<accession>A0A8J4UUL2</accession>
<feature type="non-terminal residue" evidence="1">
    <location>
        <position position="54"/>
    </location>
</feature>
<evidence type="ECO:0000313" key="2">
    <source>
        <dbReference type="Proteomes" id="UP000727407"/>
    </source>
</evidence>
<organism evidence="1 2">
    <name type="scientific">Clarias magur</name>
    <name type="common">Asian catfish</name>
    <name type="synonym">Macropteronotus magur</name>
    <dbReference type="NCBI Taxonomy" id="1594786"/>
    <lineage>
        <taxon>Eukaryota</taxon>
        <taxon>Metazoa</taxon>
        <taxon>Chordata</taxon>
        <taxon>Craniata</taxon>
        <taxon>Vertebrata</taxon>
        <taxon>Euteleostomi</taxon>
        <taxon>Actinopterygii</taxon>
        <taxon>Neopterygii</taxon>
        <taxon>Teleostei</taxon>
        <taxon>Ostariophysi</taxon>
        <taxon>Siluriformes</taxon>
        <taxon>Clariidae</taxon>
        <taxon>Clarias</taxon>
    </lineage>
</organism>
<gene>
    <name evidence="1" type="ORF">DAT39_006139</name>
</gene>